<comment type="caution">
    <text evidence="5">The sequence shown here is derived from an EMBL/GenBank/DDBJ whole genome shotgun (WGS) entry which is preliminary data.</text>
</comment>
<protein>
    <recommendedName>
        <fullName evidence="4">Peptidase M20 dimerisation domain-containing protein</fullName>
    </recommendedName>
</protein>
<dbReference type="Gene3D" id="3.40.630.10">
    <property type="entry name" value="Zn peptidases"/>
    <property type="match status" value="1"/>
</dbReference>
<keyword evidence="1" id="KW-0645">Protease</keyword>
<dbReference type="InterPro" id="IPR051458">
    <property type="entry name" value="Cyt/Met_Dipeptidase"/>
</dbReference>
<accession>A0A836GLA1</accession>
<dbReference type="GeneID" id="94169202"/>
<keyword evidence="3" id="KW-0378">Hydrolase</keyword>
<keyword evidence="2" id="KW-0479">Metal-binding</keyword>
<dbReference type="SUPFAM" id="SSF53187">
    <property type="entry name" value="Zn-dependent exopeptidases"/>
    <property type="match status" value="1"/>
</dbReference>
<dbReference type="InterPro" id="IPR002933">
    <property type="entry name" value="Peptidase_M20"/>
</dbReference>
<dbReference type="Proteomes" id="UP000674179">
    <property type="component" value="Chromosome 33"/>
</dbReference>
<dbReference type="PANTHER" id="PTHR43270">
    <property type="entry name" value="BETA-ALA-HIS DIPEPTIDASE"/>
    <property type="match status" value="1"/>
</dbReference>
<organism evidence="5 6">
    <name type="scientific">Leishmania enriettii</name>
    <dbReference type="NCBI Taxonomy" id="5663"/>
    <lineage>
        <taxon>Eukaryota</taxon>
        <taxon>Discoba</taxon>
        <taxon>Euglenozoa</taxon>
        <taxon>Kinetoplastea</taxon>
        <taxon>Metakinetoplastina</taxon>
        <taxon>Trypanosomatida</taxon>
        <taxon>Trypanosomatidae</taxon>
        <taxon>Leishmaniinae</taxon>
        <taxon>Leishmania</taxon>
    </lineage>
</organism>
<dbReference type="AlphaFoldDB" id="A0A836GLA1"/>
<dbReference type="InterPro" id="IPR011650">
    <property type="entry name" value="Peptidase_M20_dimer"/>
</dbReference>
<dbReference type="GO" id="GO:0006508">
    <property type="term" value="P:proteolysis"/>
    <property type="evidence" value="ECO:0007669"/>
    <property type="project" value="UniProtKB-KW"/>
</dbReference>
<evidence type="ECO:0000256" key="2">
    <source>
        <dbReference type="ARBA" id="ARBA00022723"/>
    </source>
</evidence>
<dbReference type="RefSeq" id="XP_067689795.1">
    <property type="nucleotide sequence ID" value="XM_067833692.1"/>
</dbReference>
<evidence type="ECO:0000256" key="3">
    <source>
        <dbReference type="ARBA" id="ARBA00022801"/>
    </source>
</evidence>
<dbReference type="CDD" id="cd05682">
    <property type="entry name" value="M20_dipept_dapE"/>
    <property type="match status" value="1"/>
</dbReference>
<dbReference type="KEGG" id="lenr:94169202"/>
<sequence length="529" mass="57587">MPHTRNPLPVPHIRSSSCAPSPVRTAAFQSLRSPSSCFACSSFLNFLAYTPAHSFEIMSNCDWAAIQKAVGAEWDASIIPALSAYIEVPNQSPDFDPHWATNGLMKKAFEILIDWVKGQKLLGLSYELIEVEGKTPFLLVEIAGTEPTNNSVLMYGHMDKQPPLRPWAEGLDPHKAVMRDGKLYGRGGADDGYAIFSAITSVAVLQRHGIPHGRVVVVIEACEESGSFDLDYYMEQCKECIGNVDLMVCLDSGCLSYDQIWLTTSLRGVTGGVLHVQTLTEGMHSGVAGGVVPDTFRIARELLDRIEDSKTGKVLFPEAYCKIPDHVVKSMESMRSMSFKQQFATADGVSMESDDNVELALRNFWKPSLTVTGANLPEPSIAGNVIRTRTSLKLSLRVPPLVDSEKATQAMAKVLVADPPYGAKVWFEPEVPGDGCATPDLKPWLANALNEGSKMAYGNPLAFQGMGGAIPFISTLVKTYPQAQFVVTGVLGPKSNAHGPNEFLHVEYAKGLTFAISRIVAEHFLHTAK</sequence>
<dbReference type="Pfam" id="PF07687">
    <property type="entry name" value="M20_dimer"/>
    <property type="match status" value="1"/>
</dbReference>
<feature type="domain" description="Peptidase M20 dimerisation" evidence="4">
    <location>
        <begin position="266"/>
        <end position="416"/>
    </location>
</feature>
<dbReference type="EMBL" id="JAFHKP010000033">
    <property type="protein sequence ID" value="KAG5469787.1"/>
    <property type="molecule type" value="Genomic_DNA"/>
</dbReference>
<keyword evidence="6" id="KW-1185">Reference proteome</keyword>
<evidence type="ECO:0000259" key="4">
    <source>
        <dbReference type="Pfam" id="PF07687"/>
    </source>
</evidence>
<dbReference type="Pfam" id="PF01546">
    <property type="entry name" value="Peptidase_M20"/>
    <property type="match status" value="1"/>
</dbReference>
<evidence type="ECO:0000313" key="5">
    <source>
        <dbReference type="EMBL" id="KAG5469787.1"/>
    </source>
</evidence>
<proteinExistence type="predicted"/>
<dbReference type="GO" id="GO:0046872">
    <property type="term" value="F:metal ion binding"/>
    <property type="evidence" value="ECO:0007669"/>
    <property type="project" value="UniProtKB-KW"/>
</dbReference>
<gene>
    <name evidence="5" type="ORF">CUR178_01926</name>
</gene>
<name>A0A836GLA1_LEIEN</name>
<dbReference type="GO" id="GO:0008233">
    <property type="term" value="F:peptidase activity"/>
    <property type="evidence" value="ECO:0007669"/>
    <property type="project" value="UniProtKB-KW"/>
</dbReference>
<reference evidence="5 6" key="1">
    <citation type="submission" date="2021-02" db="EMBL/GenBank/DDBJ databases">
        <title>Leishmania (Mundinia) enrietti genome sequencing and assembly.</title>
        <authorList>
            <person name="Almutairi H."/>
            <person name="Gatherer D."/>
        </authorList>
    </citation>
    <scope>NUCLEOTIDE SEQUENCE [LARGE SCALE GENOMIC DNA]</scope>
    <source>
        <strain evidence="5">CUR178</strain>
    </source>
</reference>
<dbReference type="Gene3D" id="3.30.70.360">
    <property type="match status" value="1"/>
</dbReference>
<evidence type="ECO:0000313" key="6">
    <source>
        <dbReference type="Proteomes" id="UP000674179"/>
    </source>
</evidence>
<evidence type="ECO:0000256" key="1">
    <source>
        <dbReference type="ARBA" id="ARBA00022670"/>
    </source>
</evidence>
<dbReference type="PANTHER" id="PTHR43270:SF4">
    <property type="entry name" value="CARNOSINE DIPEPTIDASE 2, ISOFORM A"/>
    <property type="match status" value="1"/>
</dbReference>
<dbReference type="OrthoDB" id="7832001at2759"/>